<gene>
    <name evidence="2" type="primary">RMDN1</name>
</gene>
<dbReference type="Proteomes" id="UP000694420">
    <property type="component" value="Unplaced"/>
</dbReference>
<evidence type="ECO:0000256" key="1">
    <source>
        <dbReference type="SAM" id="MobiDB-lite"/>
    </source>
</evidence>
<proteinExistence type="predicted"/>
<accession>A0A8C6ZVK3</accession>
<organism evidence="2 3">
    <name type="scientific">Nothoprocta perdicaria</name>
    <name type="common">Chilean tinamou</name>
    <name type="synonym">Crypturus perdicarius</name>
    <dbReference type="NCBI Taxonomy" id="30464"/>
    <lineage>
        <taxon>Eukaryota</taxon>
        <taxon>Metazoa</taxon>
        <taxon>Chordata</taxon>
        <taxon>Craniata</taxon>
        <taxon>Vertebrata</taxon>
        <taxon>Euteleostomi</taxon>
        <taxon>Archelosauria</taxon>
        <taxon>Archosauria</taxon>
        <taxon>Dinosauria</taxon>
        <taxon>Saurischia</taxon>
        <taxon>Theropoda</taxon>
        <taxon>Coelurosauria</taxon>
        <taxon>Aves</taxon>
        <taxon>Palaeognathae</taxon>
        <taxon>Tinamiformes</taxon>
        <taxon>Tinamidae</taxon>
        <taxon>Nothoprocta</taxon>
    </lineage>
</organism>
<keyword evidence="3" id="KW-1185">Reference proteome</keyword>
<reference evidence="2" key="2">
    <citation type="submission" date="2025-09" db="UniProtKB">
        <authorList>
            <consortium name="Ensembl"/>
        </authorList>
    </citation>
    <scope>IDENTIFICATION</scope>
</reference>
<feature type="region of interest" description="Disordered" evidence="1">
    <location>
        <begin position="134"/>
        <end position="154"/>
    </location>
</feature>
<protein>
    <submittedName>
        <fullName evidence="2">Regulator of microtubule dynamics 1</fullName>
    </submittedName>
</protein>
<evidence type="ECO:0000313" key="2">
    <source>
        <dbReference type="Ensembl" id="ENSNPEP00000017670.1"/>
    </source>
</evidence>
<name>A0A8C6ZVK3_NOTPE</name>
<reference evidence="2" key="1">
    <citation type="submission" date="2025-08" db="UniProtKB">
        <authorList>
            <consortium name="Ensembl"/>
        </authorList>
    </citation>
    <scope>IDENTIFICATION</scope>
</reference>
<dbReference type="AlphaFoldDB" id="A0A8C6ZVK3"/>
<evidence type="ECO:0000313" key="3">
    <source>
        <dbReference type="Proteomes" id="UP000694420"/>
    </source>
</evidence>
<feature type="compositionally biased region" description="Basic residues" evidence="1">
    <location>
        <begin position="139"/>
        <end position="154"/>
    </location>
</feature>
<dbReference type="Ensembl" id="ENSNPET00000018105.1">
    <property type="protein sequence ID" value="ENSNPEP00000017670.1"/>
    <property type="gene ID" value="ENSNPEG00000013117.1"/>
</dbReference>
<sequence>MRRVPAAGPSGVMAALARPLRGAVASLRALPPLRAARGGAGRSGAGTEVLGKGFKRGVVLSAGSFLVYEAYGLISRFAEVHASSKVEEVVEQADYLYGSGETEKLYHLLVQHKTRMRSCCGGWPEQRRSSWFTKPLSMQKRHSRKTNRTLQHTR</sequence>